<keyword evidence="2" id="KW-1185">Reference proteome</keyword>
<dbReference type="EMBL" id="JAUYVH010000008">
    <property type="protein sequence ID" value="MDQ9171375.1"/>
    <property type="molecule type" value="Genomic_DNA"/>
</dbReference>
<evidence type="ECO:0000313" key="1">
    <source>
        <dbReference type="EMBL" id="MDQ9171375.1"/>
    </source>
</evidence>
<evidence type="ECO:0000313" key="2">
    <source>
        <dbReference type="Proteomes" id="UP001225596"/>
    </source>
</evidence>
<comment type="caution">
    <text evidence="1">The sequence shown here is derived from an EMBL/GenBank/DDBJ whole genome shotgun (WGS) entry which is preliminary data.</text>
</comment>
<keyword evidence="1" id="KW-0645">Protease</keyword>
<dbReference type="GO" id="GO:0004177">
    <property type="term" value="F:aminopeptidase activity"/>
    <property type="evidence" value="ECO:0007669"/>
    <property type="project" value="UniProtKB-KW"/>
</dbReference>
<organism evidence="1 2">
    <name type="scientific">Keguizhuia sedimenti</name>
    <dbReference type="NCBI Taxonomy" id="3064264"/>
    <lineage>
        <taxon>Bacteria</taxon>
        <taxon>Pseudomonadati</taxon>
        <taxon>Pseudomonadota</taxon>
        <taxon>Betaproteobacteria</taxon>
        <taxon>Burkholderiales</taxon>
        <taxon>Oxalobacteraceae</taxon>
        <taxon>Keguizhuia</taxon>
    </lineage>
</organism>
<accession>A0ABU1BQS1</accession>
<dbReference type="InterPro" id="IPR014553">
    <property type="entry name" value="Aminopept"/>
</dbReference>
<proteinExistence type="predicted"/>
<dbReference type="Proteomes" id="UP001225596">
    <property type="component" value="Unassembled WGS sequence"/>
</dbReference>
<reference evidence="1 2" key="1">
    <citation type="submission" date="2023-08" db="EMBL/GenBank/DDBJ databases">
        <title>Oxalobacteraceae gen .nov., isolated from river sludge outside the plant.</title>
        <authorList>
            <person name="Zhao S.Y."/>
        </authorList>
    </citation>
    <scope>NUCLEOTIDE SEQUENCE [LARGE SCALE GENOMIC DNA]</scope>
    <source>
        <strain evidence="1 2">R-40</strain>
    </source>
</reference>
<gene>
    <name evidence="1" type="ORF">Q8A64_13255</name>
</gene>
<dbReference type="PIRSF" id="PIRSF029285">
    <property type="entry name" value="Aminopept"/>
    <property type="match status" value="1"/>
</dbReference>
<dbReference type="RefSeq" id="WP_338437310.1">
    <property type="nucleotide sequence ID" value="NZ_JAUYVH010000008.1"/>
</dbReference>
<sequence length="363" mass="41769">MKLRWKWIVFAGSVSLVAGCAQLGYYMQAMQGQFSLMADARPIEDWLADPGVEEKLKFKLTKVKQIRKFAANELGLPDNDTFKNYTDLKRPYVLWNVVATPELSLKPLQWCFPIAGCVNYRGYYSKEEAKAFAAELREEGYDVQVSGVPAYSTLGWFSDPVLSTFIQYPEGQLAKLVFHELAHQVAYAKDDSKFNESFAVAVEEVGIERWLEKYGDPKTREAYMEHEGRRKNFLALLMKYRKQLELNYERQASRAEKRQHKKLVFEAMKDEYEILKESWGGYAGYDRWFAEPLSNAHLSSIATYHDLVPGFKAMLMREQDFGKFYAAVRTLSALDKESRHSRLAQFARTHSMTAQADAADASR</sequence>
<protein>
    <submittedName>
        <fullName evidence="1">Aminopeptidase</fullName>
    </submittedName>
</protein>
<dbReference type="PROSITE" id="PS51257">
    <property type="entry name" value="PROKAR_LIPOPROTEIN"/>
    <property type="match status" value="1"/>
</dbReference>
<keyword evidence="1" id="KW-0031">Aminopeptidase</keyword>
<name>A0ABU1BQS1_9BURK</name>
<dbReference type="Pfam" id="PF10023">
    <property type="entry name" value="Aminopep"/>
    <property type="match status" value="1"/>
</dbReference>
<keyword evidence="1" id="KW-0378">Hydrolase</keyword>